<accession>A0A1T4KII5</accession>
<dbReference type="SUPFAM" id="SSF52113">
    <property type="entry name" value="BRCT domain"/>
    <property type="match status" value="1"/>
</dbReference>
<dbReference type="Gene3D" id="3.40.50.10190">
    <property type="entry name" value="BRCT domain"/>
    <property type="match status" value="1"/>
</dbReference>
<dbReference type="GO" id="GO:0006259">
    <property type="term" value="P:DNA metabolic process"/>
    <property type="evidence" value="ECO:0007669"/>
    <property type="project" value="UniProtKB-ARBA"/>
</dbReference>
<dbReference type="SUPFAM" id="SSF53098">
    <property type="entry name" value="Ribonuclease H-like"/>
    <property type="match status" value="1"/>
</dbReference>
<dbReference type="PROSITE" id="PS50172">
    <property type="entry name" value="BRCT"/>
    <property type="match status" value="1"/>
</dbReference>
<dbReference type="GO" id="GO:0008408">
    <property type="term" value="F:3'-5' exonuclease activity"/>
    <property type="evidence" value="ECO:0007669"/>
    <property type="project" value="TreeGrafter"/>
</dbReference>
<feature type="domain" description="BRCT" evidence="2">
    <location>
        <begin position="230"/>
        <end position="315"/>
    </location>
</feature>
<proteinExistence type="predicted"/>
<dbReference type="Proteomes" id="UP000189956">
    <property type="component" value="Unassembled WGS sequence"/>
</dbReference>
<sequence length="325" mass="37080">MSFSHQDIIKRIRYNLPKTTYERNKIIVIDFETATRDHMPCQIGITPVHYKRGLGMTETFLIKPPQNYYDKSMFRYHGIRPEMTEEAFEFPGVWNQIKHHFDDAVVVAHNAVFDLNVLMKTIDRYELERPKIVDVIDTYHLTGLKLQVACNVMGIDSGLAHDAGCDSRACAQLLQLYMTEDEQRLLELNSLMEEALDNTSNRGGSRKKHYGRDGVNESTESSYHKKITMDQSSIFFDKRVCVTGVYSMISRDDIKESLRKIGAKVTAMVSTKTDFLVMGNEPGPKKMMTAYKLNSSGDAKICLVTESQLLKELDRSIEIAKNTQG</sequence>
<evidence type="ECO:0000313" key="3">
    <source>
        <dbReference type="EMBL" id="SJZ42187.1"/>
    </source>
</evidence>
<dbReference type="GO" id="GO:0003676">
    <property type="term" value="F:nucleic acid binding"/>
    <property type="evidence" value="ECO:0007669"/>
    <property type="project" value="InterPro"/>
</dbReference>
<dbReference type="CDD" id="cd17748">
    <property type="entry name" value="BRCT_DNA_ligase_like"/>
    <property type="match status" value="1"/>
</dbReference>
<evidence type="ECO:0000259" key="2">
    <source>
        <dbReference type="PROSITE" id="PS50172"/>
    </source>
</evidence>
<dbReference type="InterPro" id="IPR013520">
    <property type="entry name" value="Ribonucl_H"/>
</dbReference>
<dbReference type="GO" id="GO:0005829">
    <property type="term" value="C:cytosol"/>
    <property type="evidence" value="ECO:0007669"/>
    <property type="project" value="TreeGrafter"/>
</dbReference>
<dbReference type="InterPro" id="IPR036397">
    <property type="entry name" value="RNaseH_sf"/>
</dbReference>
<gene>
    <name evidence="3" type="ORF">SAMN02745205_00745</name>
</gene>
<dbReference type="InterPro" id="IPR036420">
    <property type="entry name" value="BRCT_dom_sf"/>
</dbReference>
<evidence type="ECO:0000256" key="1">
    <source>
        <dbReference type="SAM" id="MobiDB-lite"/>
    </source>
</evidence>
<feature type="region of interest" description="Disordered" evidence="1">
    <location>
        <begin position="197"/>
        <end position="223"/>
    </location>
</feature>
<protein>
    <submittedName>
        <fullName evidence="3">DNA polymerase-3 subunit epsilon</fullName>
    </submittedName>
</protein>
<dbReference type="InterPro" id="IPR001357">
    <property type="entry name" value="BRCT_dom"/>
</dbReference>
<dbReference type="Pfam" id="PF00533">
    <property type="entry name" value="BRCT"/>
    <property type="match status" value="1"/>
</dbReference>
<dbReference type="SMART" id="SM00292">
    <property type="entry name" value="BRCT"/>
    <property type="match status" value="1"/>
</dbReference>
<dbReference type="Gene3D" id="3.30.420.10">
    <property type="entry name" value="Ribonuclease H-like superfamily/Ribonuclease H"/>
    <property type="match status" value="1"/>
</dbReference>
<dbReference type="PANTHER" id="PTHR30231">
    <property type="entry name" value="DNA POLYMERASE III SUBUNIT EPSILON"/>
    <property type="match status" value="1"/>
</dbReference>
<dbReference type="Pfam" id="PF00929">
    <property type="entry name" value="RNase_T"/>
    <property type="match status" value="1"/>
</dbReference>
<reference evidence="3 4" key="1">
    <citation type="submission" date="2017-02" db="EMBL/GenBank/DDBJ databases">
        <authorList>
            <person name="Peterson S.W."/>
        </authorList>
    </citation>
    <scope>NUCLEOTIDE SEQUENCE [LARGE SCALE GENOMIC DNA]</scope>
    <source>
        <strain evidence="3 4">ATCC 700135</strain>
    </source>
</reference>
<dbReference type="RefSeq" id="WP_025839117.1">
    <property type="nucleotide sequence ID" value="NZ_FUWL01000005.1"/>
</dbReference>
<name>A0A1T4KII5_PORCN</name>
<organism evidence="3 4">
    <name type="scientific">Porphyromonas cangingivalis</name>
    <dbReference type="NCBI Taxonomy" id="36874"/>
    <lineage>
        <taxon>Bacteria</taxon>
        <taxon>Pseudomonadati</taxon>
        <taxon>Bacteroidota</taxon>
        <taxon>Bacteroidia</taxon>
        <taxon>Bacteroidales</taxon>
        <taxon>Porphyromonadaceae</taxon>
        <taxon>Porphyromonas</taxon>
    </lineage>
</organism>
<dbReference type="InterPro" id="IPR012337">
    <property type="entry name" value="RNaseH-like_sf"/>
</dbReference>
<dbReference type="EMBL" id="FUWL01000005">
    <property type="protein sequence ID" value="SJZ42187.1"/>
    <property type="molecule type" value="Genomic_DNA"/>
</dbReference>
<evidence type="ECO:0000313" key="4">
    <source>
        <dbReference type="Proteomes" id="UP000189956"/>
    </source>
</evidence>
<dbReference type="PANTHER" id="PTHR30231:SF42">
    <property type="entry name" value="EXONUCLEASE"/>
    <property type="match status" value="1"/>
</dbReference>
<dbReference type="AlphaFoldDB" id="A0A1T4KII5"/>
<dbReference type="SMART" id="SM00479">
    <property type="entry name" value="EXOIII"/>
    <property type="match status" value="1"/>
</dbReference>